<proteinExistence type="inferred from homology"/>
<evidence type="ECO:0000256" key="7">
    <source>
        <dbReference type="ARBA" id="ARBA00023172"/>
    </source>
</evidence>
<feature type="active site" evidence="9">
    <location>
        <position position="198"/>
    </location>
</feature>
<keyword evidence="5 9" id="KW-0229">DNA integration</keyword>
<dbReference type="InterPro" id="IPR004107">
    <property type="entry name" value="Integrase_SAM-like_N"/>
</dbReference>
<feature type="domain" description="Tyr recombinase" evidence="10">
    <location>
        <begin position="126"/>
        <end position="314"/>
    </location>
</feature>
<keyword evidence="6 9" id="KW-0238">DNA-binding</keyword>
<dbReference type="InterPro" id="IPR011010">
    <property type="entry name" value="DNA_brk_join_enz"/>
</dbReference>
<name>A0A7S8HCU7_9HYPH</name>
<dbReference type="EMBL" id="CP058214">
    <property type="protein sequence ID" value="QPC43633.1"/>
    <property type="molecule type" value="Genomic_DNA"/>
</dbReference>
<evidence type="ECO:0000256" key="6">
    <source>
        <dbReference type="ARBA" id="ARBA00023125"/>
    </source>
</evidence>
<comment type="subcellular location">
    <subcellularLocation>
        <location evidence="1 9">Cytoplasm</location>
    </subcellularLocation>
</comment>
<protein>
    <recommendedName>
        <fullName evidence="9">Tyrosine recombinase XerC</fullName>
    </recommendedName>
</protein>
<keyword evidence="7 9" id="KW-0233">DNA recombination</keyword>
<dbReference type="KEGG" id="kmn:HW532_13615"/>
<evidence type="ECO:0000259" key="11">
    <source>
        <dbReference type="PROSITE" id="PS51900"/>
    </source>
</evidence>
<dbReference type="InterPro" id="IPR010998">
    <property type="entry name" value="Integrase_recombinase_N"/>
</dbReference>
<dbReference type="PANTHER" id="PTHR30349">
    <property type="entry name" value="PHAGE INTEGRASE-RELATED"/>
    <property type="match status" value="1"/>
</dbReference>
<dbReference type="InterPro" id="IPR044068">
    <property type="entry name" value="CB"/>
</dbReference>
<evidence type="ECO:0000256" key="2">
    <source>
        <dbReference type="ARBA" id="ARBA00022490"/>
    </source>
</evidence>
<dbReference type="GO" id="GO:0006313">
    <property type="term" value="P:DNA transposition"/>
    <property type="evidence" value="ECO:0007669"/>
    <property type="project" value="UniProtKB-UniRule"/>
</dbReference>
<feature type="active site" description="O-(3'-phospho-DNA)-tyrosine intermediate" evidence="9">
    <location>
        <position position="301"/>
    </location>
</feature>
<dbReference type="Pfam" id="PF00589">
    <property type="entry name" value="Phage_integrase"/>
    <property type="match status" value="1"/>
</dbReference>
<dbReference type="CDD" id="cd00798">
    <property type="entry name" value="INT_XerDC_C"/>
    <property type="match status" value="1"/>
</dbReference>
<gene>
    <name evidence="9" type="primary">xerC</name>
    <name evidence="12" type="ORF">HW532_13615</name>
</gene>
<dbReference type="PANTHER" id="PTHR30349:SF90">
    <property type="entry name" value="TYROSINE RECOMBINASE XERD"/>
    <property type="match status" value="1"/>
</dbReference>
<dbReference type="HAMAP" id="MF_01808">
    <property type="entry name" value="Recomb_XerC_XerD"/>
    <property type="match status" value="1"/>
</dbReference>
<feature type="domain" description="Core-binding (CB)" evidence="11">
    <location>
        <begin position="14"/>
        <end position="105"/>
    </location>
</feature>
<dbReference type="Gene3D" id="1.10.443.10">
    <property type="entry name" value="Intergrase catalytic core"/>
    <property type="match status" value="1"/>
</dbReference>
<organism evidence="12 13">
    <name type="scientific">Kaustia mangrovi</name>
    <dbReference type="NCBI Taxonomy" id="2593653"/>
    <lineage>
        <taxon>Bacteria</taxon>
        <taxon>Pseudomonadati</taxon>
        <taxon>Pseudomonadota</taxon>
        <taxon>Alphaproteobacteria</taxon>
        <taxon>Hyphomicrobiales</taxon>
        <taxon>Parvibaculaceae</taxon>
        <taxon>Kaustia</taxon>
    </lineage>
</organism>
<dbReference type="GO" id="GO:0009037">
    <property type="term" value="F:tyrosine-based site-specific recombinase activity"/>
    <property type="evidence" value="ECO:0007669"/>
    <property type="project" value="UniProtKB-UniRule"/>
</dbReference>
<dbReference type="Gene3D" id="1.10.150.130">
    <property type="match status" value="1"/>
</dbReference>
<feature type="active site" evidence="9">
    <location>
        <position position="269"/>
    </location>
</feature>
<evidence type="ECO:0000313" key="13">
    <source>
        <dbReference type="Proteomes" id="UP000593594"/>
    </source>
</evidence>
<keyword evidence="2 9" id="KW-0963">Cytoplasm</keyword>
<dbReference type="GO" id="GO:0051301">
    <property type="term" value="P:cell division"/>
    <property type="evidence" value="ECO:0007669"/>
    <property type="project" value="UniProtKB-KW"/>
</dbReference>
<dbReference type="InterPro" id="IPR050090">
    <property type="entry name" value="Tyrosine_recombinase_XerCD"/>
</dbReference>
<keyword evidence="8 9" id="KW-0131">Cell cycle</keyword>
<sequence length="320" mass="34355">MATDRHVVTKAAAFDTARALSAWLGHLTAERRAAAKTVEAYMRDVGQFLAFLAGHLGGPPTLADLSGLGTADFRAFLARRRQDGASSRTLARQLSAIRALFGFLERNGLASNPAIGAIRTPKLPHAVPKPLTVEAAGRLMAADAEMASQDTPPWVTARDAAILMMLYGCGLRISEVLGLNRADAPVSADTDTLTVTGKGGKTRIVPVMEPVREAVAAYLALYPHDMPPGSALFRGVRGARLNARMVQRLIERLRGALGLPETATPHALRHSFATHLLGAGADLRAIQELLGHSSLSTTQLYTEVDREHLLKQYERAHPRA</sequence>
<evidence type="ECO:0000256" key="9">
    <source>
        <dbReference type="HAMAP-Rule" id="MF_01808"/>
    </source>
</evidence>
<accession>A0A7S8HCU7</accession>
<evidence type="ECO:0000256" key="5">
    <source>
        <dbReference type="ARBA" id="ARBA00022908"/>
    </source>
</evidence>
<comment type="similarity">
    <text evidence="9">Belongs to the 'phage' integrase family. XerC subfamily.</text>
</comment>
<reference evidence="12 13" key="1">
    <citation type="submission" date="2020-06" db="EMBL/GenBank/DDBJ databases">
        <title>Genome sequence of 2 isolates from Red Sea Mangroves.</title>
        <authorList>
            <person name="Sefrji F."/>
            <person name="Michoud G."/>
            <person name="Merlino G."/>
            <person name="Daffonchio D."/>
        </authorList>
    </citation>
    <scope>NUCLEOTIDE SEQUENCE [LARGE SCALE GENOMIC DNA]</scope>
    <source>
        <strain evidence="12 13">R1DC25</strain>
    </source>
</reference>
<dbReference type="Pfam" id="PF02899">
    <property type="entry name" value="Phage_int_SAM_1"/>
    <property type="match status" value="1"/>
</dbReference>
<evidence type="ECO:0000259" key="10">
    <source>
        <dbReference type="PROSITE" id="PS51898"/>
    </source>
</evidence>
<dbReference type="SUPFAM" id="SSF47823">
    <property type="entry name" value="lambda integrase-like, N-terminal domain"/>
    <property type="match status" value="1"/>
</dbReference>
<evidence type="ECO:0000256" key="1">
    <source>
        <dbReference type="ARBA" id="ARBA00004496"/>
    </source>
</evidence>
<dbReference type="InterPro" id="IPR002104">
    <property type="entry name" value="Integrase_catalytic"/>
</dbReference>
<dbReference type="InterPro" id="IPR013762">
    <property type="entry name" value="Integrase-like_cat_sf"/>
</dbReference>
<dbReference type="RefSeq" id="WP_213160996.1">
    <property type="nucleotide sequence ID" value="NZ_CP058214.1"/>
</dbReference>
<dbReference type="PROSITE" id="PS51898">
    <property type="entry name" value="TYR_RECOMBINASE"/>
    <property type="match status" value="1"/>
</dbReference>
<dbReference type="GO" id="GO:0007059">
    <property type="term" value="P:chromosome segregation"/>
    <property type="evidence" value="ECO:0007669"/>
    <property type="project" value="UniProtKB-UniRule"/>
</dbReference>
<evidence type="ECO:0000256" key="4">
    <source>
        <dbReference type="ARBA" id="ARBA00022829"/>
    </source>
</evidence>
<evidence type="ECO:0000313" key="12">
    <source>
        <dbReference type="EMBL" id="QPC43633.1"/>
    </source>
</evidence>
<comment type="function">
    <text evidence="9">Site-specific tyrosine recombinase, which acts by catalyzing the cutting and rejoining of the recombining DNA molecules. The XerC-XerD complex is essential to convert dimers of the bacterial chromosome into monomers to permit their segregation at cell division. It also contributes to the segregational stability of plasmids.</text>
</comment>
<dbReference type="AlphaFoldDB" id="A0A7S8HCU7"/>
<dbReference type="Proteomes" id="UP000593594">
    <property type="component" value="Chromosome"/>
</dbReference>
<keyword evidence="3 9" id="KW-0132">Cell division</keyword>
<dbReference type="SUPFAM" id="SSF56349">
    <property type="entry name" value="DNA breaking-rejoining enzymes"/>
    <property type="match status" value="1"/>
</dbReference>
<feature type="active site" evidence="9">
    <location>
        <position position="292"/>
    </location>
</feature>
<keyword evidence="13" id="KW-1185">Reference proteome</keyword>
<dbReference type="InterPro" id="IPR023009">
    <property type="entry name" value="Tyrosine_recombinase_XerC/XerD"/>
</dbReference>
<feature type="active site" evidence="9">
    <location>
        <position position="172"/>
    </location>
</feature>
<evidence type="ECO:0000256" key="8">
    <source>
        <dbReference type="ARBA" id="ARBA00023306"/>
    </source>
</evidence>
<dbReference type="PROSITE" id="PS51900">
    <property type="entry name" value="CB"/>
    <property type="match status" value="1"/>
</dbReference>
<dbReference type="GO" id="GO:0003677">
    <property type="term" value="F:DNA binding"/>
    <property type="evidence" value="ECO:0007669"/>
    <property type="project" value="UniProtKB-UniRule"/>
</dbReference>
<evidence type="ECO:0000256" key="3">
    <source>
        <dbReference type="ARBA" id="ARBA00022618"/>
    </source>
</evidence>
<feature type="active site" evidence="9">
    <location>
        <position position="266"/>
    </location>
</feature>
<dbReference type="GO" id="GO:0005737">
    <property type="term" value="C:cytoplasm"/>
    <property type="evidence" value="ECO:0007669"/>
    <property type="project" value="UniProtKB-SubCell"/>
</dbReference>
<comment type="subunit">
    <text evidence="9">Forms a cyclic heterotetrameric complex composed of two molecules of XerC and two molecules of XerD.</text>
</comment>
<keyword evidence="4 9" id="KW-0159">Chromosome partition</keyword>